<feature type="transmembrane region" description="Helical" evidence="1">
    <location>
        <begin position="139"/>
        <end position="162"/>
    </location>
</feature>
<dbReference type="GO" id="GO:0009103">
    <property type="term" value="P:lipopolysaccharide biosynthetic process"/>
    <property type="evidence" value="ECO:0007669"/>
    <property type="project" value="TreeGrafter"/>
</dbReference>
<dbReference type="EMBL" id="JAKNHJ010000010">
    <property type="protein sequence ID" value="MCG4618015.1"/>
    <property type="molecule type" value="Genomic_DNA"/>
</dbReference>
<dbReference type="Proteomes" id="UP001200537">
    <property type="component" value="Unassembled WGS sequence"/>
</dbReference>
<dbReference type="InterPro" id="IPR002656">
    <property type="entry name" value="Acyl_transf_3_dom"/>
</dbReference>
<evidence type="ECO:0000256" key="1">
    <source>
        <dbReference type="SAM" id="Phobius"/>
    </source>
</evidence>
<evidence type="ECO:0000313" key="4">
    <source>
        <dbReference type="Proteomes" id="UP001200537"/>
    </source>
</evidence>
<dbReference type="GO" id="GO:0016020">
    <property type="term" value="C:membrane"/>
    <property type="evidence" value="ECO:0007669"/>
    <property type="project" value="TreeGrafter"/>
</dbReference>
<feature type="transmembrane region" description="Helical" evidence="1">
    <location>
        <begin position="293"/>
        <end position="316"/>
    </location>
</feature>
<feature type="transmembrane region" description="Helical" evidence="1">
    <location>
        <begin position="190"/>
        <end position="208"/>
    </location>
</feature>
<accession>A0AAJ1BBT3</accession>
<evidence type="ECO:0000259" key="2">
    <source>
        <dbReference type="Pfam" id="PF01757"/>
    </source>
</evidence>
<keyword evidence="1" id="KW-0812">Transmembrane</keyword>
<feature type="transmembrane region" description="Helical" evidence="1">
    <location>
        <begin position="53"/>
        <end position="70"/>
    </location>
</feature>
<name>A0AAJ1BBT3_9ACTO</name>
<organism evidence="3 4">
    <name type="scientific">Varibaculum cambriense</name>
    <dbReference type="NCBI Taxonomy" id="184870"/>
    <lineage>
        <taxon>Bacteria</taxon>
        <taxon>Bacillati</taxon>
        <taxon>Actinomycetota</taxon>
        <taxon>Actinomycetes</taxon>
        <taxon>Actinomycetales</taxon>
        <taxon>Actinomycetaceae</taxon>
        <taxon>Varibaculum</taxon>
    </lineage>
</organism>
<keyword evidence="1" id="KW-0472">Membrane</keyword>
<evidence type="ECO:0000313" key="3">
    <source>
        <dbReference type="EMBL" id="MCG4618015.1"/>
    </source>
</evidence>
<proteinExistence type="predicted"/>
<reference evidence="3" key="1">
    <citation type="submission" date="2022-01" db="EMBL/GenBank/DDBJ databases">
        <title>Collection of gut derived symbiotic bacterial strains cultured from healthy donors.</title>
        <authorList>
            <person name="Lin H."/>
            <person name="Kohout C."/>
            <person name="Waligurski E."/>
            <person name="Pamer E.G."/>
        </authorList>
    </citation>
    <scope>NUCLEOTIDE SEQUENCE</scope>
    <source>
        <strain evidence="3">DFI.7.46</strain>
    </source>
</reference>
<keyword evidence="1" id="KW-1133">Transmembrane helix</keyword>
<keyword evidence="3" id="KW-0808">Transferase</keyword>
<feature type="transmembrane region" description="Helical" evidence="1">
    <location>
        <begin position="82"/>
        <end position="104"/>
    </location>
</feature>
<feature type="domain" description="Acyltransferase 3" evidence="2">
    <location>
        <begin position="6"/>
        <end position="312"/>
    </location>
</feature>
<feature type="transmembrane region" description="Helical" evidence="1">
    <location>
        <begin position="220"/>
        <end position="246"/>
    </location>
</feature>
<sequence>MANLAPLRHQNFFNVGYTGVSFFFVLSGFVLTWSQTPATGVRQFWWRRFARIWPAHICALLPCVVIFYSFHPDPNSPWVKEFSVPILLLSVVLLQGFFTNPVILFSGNPAAWTLSCEMFFYFLHPLVSPRAGMHKKHSVLMLGVALLVGITFCLLRCKGVILPPPLERLWEFFLGMALAHLMRKGTRIRFPAWTVYGLLGFVVAYYWILNSHFGQATGILFTSLRIFTPVILASLYTLAIGICATADLDKKRSPFRRCLLVTGGEWSYAFYLVHATVLYGVRSLTGVVPWGVYTIPLWIGVFLLSLLAAGLLHLAIEKPIEKRMRRWGDKKFPPRMS</sequence>
<feature type="transmembrane region" description="Helical" evidence="1">
    <location>
        <begin position="258"/>
        <end position="281"/>
    </location>
</feature>
<comment type="caution">
    <text evidence="3">The sequence shown here is derived from an EMBL/GenBank/DDBJ whole genome shotgun (WGS) entry which is preliminary data.</text>
</comment>
<protein>
    <submittedName>
        <fullName evidence="3">Acyltransferase</fullName>
    </submittedName>
</protein>
<dbReference type="Pfam" id="PF01757">
    <property type="entry name" value="Acyl_transf_3"/>
    <property type="match status" value="1"/>
</dbReference>
<dbReference type="GO" id="GO:0016747">
    <property type="term" value="F:acyltransferase activity, transferring groups other than amino-acyl groups"/>
    <property type="evidence" value="ECO:0007669"/>
    <property type="project" value="InterPro"/>
</dbReference>
<dbReference type="PANTHER" id="PTHR23028">
    <property type="entry name" value="ACETYLTRANSFERASE"/>
    <property type="match status" value="1"/>
</dbReference>
<dbReference type="PANTHER" id="PTHR23028:SF53">
    <property type="entry name" value="ACYL_TRANSF_3 DOMAIN-CONTAINING PROTEIN"/>
    <property type="match status" value="1"/>
</dbReference>
<keyword evidence="3" id="KW-0012">Acyltransferase</keyword>
<dbReference type="AlphaFoldDB" id="A0AAJ1BBT3"/>
<dbReference type="InterPro" id="IPR050879">
    <property type="entry name" value="Acyltransferase_3"/>
</dbReference>
<feature type="transmembrane region" description="Helical" evidence="1">
    <location>
        <begin position="12"/>
        <end position="33"/>
    </location>
</feature>
<gene>
    <name evidence="3" type="ORF">L0M99_05860</name>
</gene>